<proteinExistence type="predicted"/>
<dbReference type="InterPro" id="IPR036916">
    <property type="entry name" value="Sda_sf"/>
</dbReference>
<evidence type="ECO:0000313" key="2">
    <source>
        <dbReference type="Proteomes" id="UP000624041"/>
    </source>
</evidence>
<sequence>MNQSDKYLEETLLQAKKHDLPPHYIRQLESELNQRREKERKLTMDVYRNNLLN</sequence>
<dbReference type="EMBL" id="BMOS01000044">
    <property type="protein sequence ID" value="GGN66204.1"/>
    <property type="molecule type" value="Genomic_DNA"/>
</dbReference>
<reference evidence="1" key="2">
    <citation type="submission" date="2020-09" db="EMBL/GenBank/DDBJ databases">
        <authorList>
            <person name="Sun Q."/>
            <person name="Ohkuma M."/>
        </authorList>
    </citation>
    <scope>NUCLEOTIDE SEQUENCE</scope>
    <source>
        <strain evidence="1">JCM 17251</strain>
    </source>
</reference>
<name>A0A918D515_9BACI</name>
<dbReference type="Gene3D" id="1.10.287.1100">
    <property type="entry name" value="Sporulation inhibitor A"/>
    <property type="match status" value="1"/>
</dbReference>
<evidence type="ECO:0000313" key="1">
    <source>
        <dbReference type="EMBL" id="GGN66204.1"/>
    </source>
</evidence>
<organism evidence="1 2">
    <name type="scientific">Oceanobacillus indicireducens</name>
    <dbReference type="NCBI Taxonomy" id="1004261"/>
    <lineage>
        <taxon>Bacteria</taxon>
        <taxon>Bacillati</taxon>
        <taxon>Bacillota</taxon>
        <taxon>Bacilli</taxon>
        <taxon>Bacillales</taxon>
        <taxon>Bacillaceae</taxon>
        <taxon>Oceanobacillus</taxon>
    </lineage>
</organism>
<protein>
    <submittedName>
        <fullName evidence="1">Uncharacterized protein</fullName>
    </submittedName>
</protein>
<reference evidence="1" key="1">
    <citation type="journal article" date="2014" name="Int. J. Syst. Evol. Microbiol.">
        <title>Complete genome sequence of Corynebacterium casei LMG S-19264T (=DSM 44701T), isolated from a smear-ripened cheese.</title>
        <authorList>
            <consortium name="US DOE Joint Genome Institute (JGI-PGF)"/>
            <person name="Walter F."/>
            <person name="Albersmeier A."/>
            <person name="Kalinowski J."/>
            <person name="Ruckert C."/>
        </authorList>
    </citation>
    <scope>NUCLEOTIDE SEQUENCE</scope>
    <source>
        <strain evidence="1">JCM 17251</strain>
    </source>
</reference>
<keyword evidence="2" id="KW-1185">Reference proteome</keyword>
<comment type="caution">
    <text evidence="1">The sequence shown here is derived from an EMBL/GenBank/DDBJ whole genome shotgun (WGS) entry which is preliminary data.</text>
</comment>
<dbReference type="Proteomes" id="UP000624041">
    <property type="component" value="Unassembled WGS sequence"/>
</dbReference>
<dbReference type="AlphaFoldDB" id="A0A918D515"/>
<accession>A0A918D515</accession>
<gene>
    <name evidence="1" type="ORF">GCM10007971_35900</name>
</gene>